<gene>
    <name evidence="6" type="ORF">EF294_11230</name>
</gene>
<evidence type="ECO:0000313" key="7">
    <source>
        <dbReference type="Proteomes" id="UP000267536"/>
    </source>
</evidence>
<dbReference type="OrthoDB" id="4381452at2"/>
<dbReference type="AlphaFoldDB" id="A0A3N4GKS5"/>
<feature type="signal peptide" evidence="4">
    <location>
        <begin position="1"/>
        <end position="21"/>
    </location>
</feature>
<dbReference type="Proteomes" id="UP000267536">
    <property type="component" value="Unassembled WGS sequence"/>
</dbReference>
<dbReference type="RefSeq" id="WP_123929540.1">
    <property type="nucleotide sequence ID" value="NZ_JBPSDP010000006.1"/>
</dbReference>
<evidence type="ECO:0000256" key="3">
    <source>
        <dbReference type="SAM" id="MobiDB-lite"/>
    </source>
</evidence>
<comment type="caution">
    <text evidence="6">The sequence shown here is derived from an EMBL/GenBank/DDBJ whole genome shotgun (WGS) entry which is preliminary data.</text>
</comment>
<protein>
    <recommendedName>
        <fullName evidence="5">Low molecular weight antigen MTB12-like C-terminal domain-containing protein</fullName>
    </recommendedName>
</protein>
<feature type="domain" description="Low molecular weight antigen MTB12-like C-terminal" evidence="5">
    <location>
        <begin position="64"/>
        <end position="167"/>
    </location>
</feature>
<accession>A0A3N4GKS5</accession>
<feature type="chain" id="PRO_5039364000" description="Low molecular weight antigen MTB12-like C-terminal domain-containing protein" evidence="4">
    <location>
        <begin position="22"/>
        <end position="168"/>
    </location>
</feature>
<name>A0A3N4GKS5_9ACTN</name>
<dbReference type="InterPro" id="IPR058644">
    <property type="entry name" value="Mtb12-like_C"/>
</dbReference>
<dbReference type="PROSITE" id="PS51257">
    <property type="entry name" value="PROKAR_LIPOPROTEIN"/>
    <property type="match status" value="1"/>
</dbReference>
<feature type="region of interest" description="Disordered" evidence="3">
    <location>
        <begin position="26"/>
        <end position="57"/>
    </location>
</feature>
<evidence type="ECO:0000256" key="1">
    <source>
        <dbReference type="ARBA" id="ARBA00022729"/>
    </source>
</evidence>
<sequence>MKLRKSVAAAALAGAAIFTVAACSSSDDNASTTTASTSAATSAESSAAASSGTDAPAPADLDNAAAQAILDKALNPDTSSADLDAVVDTSSPLTKPAIQAFAKGSKQMGYTYKVTKVSGDGNDAALVTFNVGGAHSASGLQMKFVKVDRSWKLSGDAVTFLQSMAGGH</sequence>
<evidence type="ECO:0000256" key="2">
    <source>
        <dbReference type="ARBA" id="ARBA00093774"/>
    </source>
</evidence>
<comment type="similarity">
    <text evidence="2">Belongs to the MTB12 family.</text>
</comment>
<evidence type="ECO:0000313" key="6">
    <source>
        <dbReference type="EMBL" id="RPA61186.1"/>
    </source>
</evidence>
<dbReference type="Pfam" id="PF26580">
    <property type="entry name" value="Mtb12_C"/>
    <property type="match status" value="1"/>
</dbReference>
<evidence type="ECO:0000256" key="4">
    <source>
        <dbReference type="SAM" id="SignalP"/>
    </source>
</evidence>
<keyword evidence="1 4" id="KW-0732">Signal</keyword>
<organism evidence="6 7">
    <name type="scientific">Gordonia oryzae</name>
    <dbReference type="NCBI Taxonomy" id="2487349"/>
    <lineage>
        <taxon>Bacteria</taxon>
        <taxon>Bacillati</taxon>
        <taxon>Actinomycetota</taxon>
        <taxon>Actinomycetes</taxon>
        <taxon>Mycobacteriales</taxon>
        <taxon>Gordoniaceae</taxon>
        <taxon>Gordonia</taxon>
    </lineage>
</organism>
<evidence type="ECO:0000259" key="5">
    <source>
        <dbReference type="Pfam" id="PF26580"/>
    </source>
</evidence>
<dbReference type="EMBL" id="RKMH01000007">
    <property type="protein sequence ID" value="RPA61186.1"/>
    <property type="molecule type" value="Genomic_DNA"/>
</dbReference>
<proteinExistence type="inferred from homology"/>
<reference evidence="6 7" key="1">
    <citation type="submission" date="2018-11" db="EMBL/GenBank/DDBJ databases">
        <title>Draft genome sequence of Gordonia sp. RS15-1S isolated from rice stems.</title>
        <authorList>
            <person name="Muangham S."/>
        </authorList>
    </citation>
    <scope>NUCLEOTIDE SEQUENCE [LARGE SCALE GENOMIC DNA]</scope>
    <source>
        <strain evidence="6 7">RS15-1S</strain>
    </source>
</reference>
<keyword evidence="7" id="KW-1185">Reference proteome</keyword>